<accession>A0A328B2T4</accession>
<dbReference type="CDD" id="cd17546">
    <property type="entry name" value="REC_hyHK_CKI1_RcsC-like"/>
    <property type="match status" value="1"/>
</dbReference>
<keyword evidence="1 3" id="KW-0597">Phosphoprotein</keyword>
<dbReference type="PANTHER" id="PTHR45339:SF1">
    <property type="entry name" value="HYBRID SIGNAL TRANSDUCTION HISTIDINE KINASE J"/>
    <property type="match status" value="1"/>
</dbReference>
<dbReference type="RefSeq" id="WP_111458117.1">
    <property type="nucleotide sequence ID" value="NZ_QFYP01000001.1"/>
</dbReference>
<dbReference type="EMBL" id="QFYP01000001">
    <property type="protein sequence ID" value="RAK60825.1"/>
    <property type="molecule type" value="Genomic_DNA"/>
</dbReference>
<evidence type="ECO:0000256" key="2">
    <source>
        <dbReference type="ARBA" id="ARBA00023012"/>
    </source>
</evidence>
<organism evidence="5 6">
    <name type="scientific">Phenylobacterium hankyongense</name>
    <dbReference type="NCBI Taxonomy" id="1813876"/>
    <lineage>
        <taxon>Bacteria</taxon>
        <taxon>Pseudomonadati</taxon>
        <taxon>Pseudomonadota</taxon>
        <taxon>Alphaproteobacteria</taxon>
        <taxon>Caulobacterales</taxon>
        <taxon>Caulobacteraceae</taxon>
        <taxon>Phenylobacterium</taxon>
    </lineage>
</organism>
<proteinExistence type="predicted"/>
<dbReference type="OrthoDB" id="9808843at2"/>
<evidence type="ECO:0000259" key="4">
    <source>
        <dbReference type="PROSITE" id="PS50110"/>
    </source>
</evidence>
<name>A0A328B2T4_9CAUL</name>
<evidence type="ECO:0000256" key="1">
    <source>
        <dbReference type="ARBA" id="ARBA00022553"/>
    </source>
</evidence>
<evidence type="ECO:0000313" key="6">
    <source>
        <dbReference type="Proteomes" id="UP000249842"/>
    </source>
</evidence>
<feature type="domain" description="Response regulatory" evidence="4">
    <location>
        <begin position="11"/>
        <end position="125"/>
    </location>
</feature>
<evidence type="ECO:0000256" key="3">
    <source>
        <dbReference type="PROSITE-ProRule" id="PRU00169"/>
    </source>
</evidence>
<dbReference type="PROSITE" id="PS50110">
    <property type="entry name" value="RESPONSE_REGULATORY"/>
    <property type="match status" value="1"/>
</dbReference>
<dbReference type="GO" id="GO:0000160">
    <property type="term" value="P:phosphorelay signal transduction system"/>
    <property type="evidence" value="ECO:0007669"/>
    <property type="project" value="UniProtKB-KW"/>
</dbReference>
<dbReference type="InterPro" id="IPR011006">
    <property type="entry name" value="CheY-like_superfamily"/>
</dbReference>
<dbReference type="InterPro" id="IPR001789">
    <property type="entry name" value="Sig_transdc_resp-reg_receiver"/>
</dbReference>
<feature type="modified residue" description="4-aspartylphosphate" evidence="3">
    <location>
        <position position="60"/>
    </location>
</feature>
<dbReference type="Proteomes" id="UP000249842">
    <property type="component" value="Unassembled WGS sequence"/>
</dbReference>
<dbReference type="SUPFAM" id="SSF52172">
    <property type="entry name" value="CheY-like"/>
    <property type="match status" value="1"/>
</dbReference>
<dbReference type="Pfam" id="PF00072">
    <property type="entry name" value="Response_reg"/>
    <property type="match status" value="1"/>
</dbReference>
<dbReference type="Gene3D" id="3.40.50.2300">
    <property type="match status" value="1"/>
</dbReference>
<dbReference type="SMART" id="SM00448">
    <property type="entry name" value="REC"/>
    <property type="match status" value="1"/>
</dbReference>
<comment type="caution">
    <text evidence="5">The sequence shown here is derived from an EMBL/GenBank/DDBJ whole genome shotgun (WGS) entry which is preliminary data.</text>
</comment>
<sequence>MTEASGEHRLLVLVVDDNATNRLVLAKTVELLGGQVMFAENGAEAVESGRREAFDLVLMDIAMPIMDGIEATRRLRAHGVSTPIIAVTAHMAERDLPGLVETGFNDLIEKPITVPPIAEALDYAREIRLAS</sequence>
<reference evidence="6" key="1">
    <citation type="submission" date="2018-05" db="EMBL/GenBank/DDBJ databases">
        <authorList>
            <person name="Li X."/>
        </authorList>
    </citation>
    <scope>NUCLEOTIDE SEQUENCE [LARGE SCALE GENOMIC DNA]</scope>
    <source>
        <strain evidence="6">HKS-05</strain>
    </source>
</reference>
<protein>
    <recommendedName>
        <fullName evidence="4">Response regulatory domain-containing protein</fullName>
    </recommendedName>
</protein>
<dbReference type="AlphaFoldDB" id="A0A328B2T4"/>
<keyword evidence="6" id="KW-1185">Reference proteome</keyword>
<dbReference type="PANTHER" id="PTHR45339">
    <property type="entry name" value="HYBRID SIGNAL TRANSDUCTION HISTIDINE KINASE J"/>
    <property type="match status" value="1"/>
</dbReference>
<evidence type="ECO:0000313" key="5">
    <source>
        <dbReference type="EMBL" id="RAK60825.1"/>
    </source>
</evidence>
<keyword evidence="2" id="KW-0902">Two-component regulatory system</keyword>
<gene>
    <name evidence="5" type="ORF">DJ021_13905</name>
</gene>